<dbReference type="Proteomes" id="UP000249661">
    <property type="component" value="Unassembled WGS sequence"/>
</dbReference>
<keyword evidence="2" id="KW-1185">Reference proteome</keyword>
<protein>
    <submittedName>
        <fullName evidence="1">Uncharacterized protein</fullName>
    </submittedName>
</protein>
<proteinExistence type="predicted"/>
<evidence type="ECO:0000313" key="2">
    <source>
        <dbReference type="Proteomes" id="UP000249661"/>
    </source>
</evidence>
<sequence>MMMIVYHPPLQRCFRVLALSSAMLAHQSISTMMIVSLIGSNKSCRHIVRASIYLRNGRTTAQRCEVNAGVACRTSTWFDGIIGLCYDASRLTREWGFYQWQVGDANDSYSSDCTV</sequence>
<name>A0ACD1HJE8_9EURO</name>
<accession>A0ACD1HJE8</accession>
<gene>
    <name evidence="1" type="ORF">BO66DRAFT_176310</name>
</gene>
<dbReference type="EMBL" id="KZ824937">
    <property type="protein sequence ID" value="RAH73928.1"/>
    <property type="molecule type" value="Genomic_DNA"/>
</dbReference>
<organism evidence="1 2">
    <name type="scientific">Aspergillus aculeatinus CBS 121060</name>
    <dbReference type="NCBI Taxonomy" id="1448322"/>
    <lineage>
        <taxon>Eukaryota</taxon>
        <taxon>Fungi</taxon>
        <taxon>Dikarya</taxon>
        <taxon>Ascomycota</taxon>
        <taxon>Pezizomycotina</taxon>
        <taxon>Eurotiomycetes</taxon>
        <taxon>Eurotiomycetidae</taxon>
        <taxon>Eurotiales</taxon>
        <taxon>Aspergillaceae</taxon>
        <taxon>Aspergillus</taxon>
        <taxon>Aspergillus subgen. Circumdati</taxon>
    </lineage>
</organism>
<reference evidence="1" key="1">
    <citation type="submission" date="2018-02" db="EMBL/GenBank/DDBJ databases">
        <title>The genomes of Aspergillus section Nigri reveals drivers in fungal speciation.</title>
        <authorList>
            <consortium name="DOE Joint Genome Institute"/>
            <person name="Vesth T.C."/>
            <person name="Nybo J."/>
            <person name="Theobald S."/>
            <person name="Brandl J."/>
            <person name="Frisvad J.C."/>
            <person name="Nielsen K.F."/>
            <person name="Lyhne E.K."/>
            <person name="Kogle M.E."/>
            <person name="Kuo A."/>
            <person name="Riley R."/>
            <person name="Clum A."/>
            <person name="Nolan M."/>
            <person name="Lipzen A."/>
            <person name="Salamov A."/>
            <person name="Henrissat B."/>
            <person name="Wiebenga A."/>
            <person name="De vries R.P."/>
            <person name="Grigoriev I.V."/>
            <person name="Mortensen U.H."/>
            <person name="Andersen M.R."/>
            <person name="Baker S.E."/>
        </authorList>
    </citation>
    <scope>NUCLEOTIDE SEQUENCE</scope>
    <source>
        <strain evidence="1">CBS 121060</strain>
    </source>
</reference>
<evidence type="ECO:0000313" key="1">
    <source>
        <dbReference type="EMBL" id="RAH73928.1"/>
    </source>
</evidence>